<dbReference type="Pfam" id="PF01584">
    <property type="entry name" value="CheW"/>
    <property type="match status" value="1"/>
</dbReference>
<reference evidence="2 3" key="1">
    <citation type="submission" date="2009-02" db="EMBL/GenBank/DDBJ databases">
        <title>Sequencing of the draft genome and assembly of Dethiobacter alkaliphilus AHT 1.</title>
        <authorList>
            <consortium name="US DOE Joint Genome Institute (JGI-PGF)"/>
            <person name="Lucas S."/>
            <person name="Copeland A."/>
            <person name="Lapidus A."/>
            <person name="Glavina del Rio T."/>
            <person name="Dalin E."/>
            <person name="Tice H."/>
            <person name="Bruce D."/>
            <person name="Goodwin L."/>
            <person name="Pitluck S."/>
            <person name="Larimer F."/>
            <person name="Land M.L."/>
            <person name="Hauser L."/>
            <person name="Muyzer G."/>
        </authorList>
    </citation>
    <scope>NUCLEOTIDE SEQUENCE [LARGE SCALE GENOMIC DNA]</scope>
    <source>
        <strain evidence="2 3">AHT 1</strain>
    </source>
</reference>
<dbReference type="RefSeq" id="WP_008518433.1">
    <property type="nucleotide sequence ID" value="NZ_ACJM01000018.1"/>
</dbReference>
<dbReference type="STRING" id="555088.DealDRAFT_2740"/>
<dbReference type="GO" id="GO:0007165">
    <property type="term" value="P:signal transduction"/>
    <property type="evidence" value="ECO:0007669"/>
    <property type="project" value="InterPro"/>
</dbReference>
<name>C0GJT7_DETAL</name>
<dbReference type="InterPro" id="IPR039315">
    <property type="entry name" value="CheW"/>
</dbReference>
<gene>
    <name evidence="2" type="ORF">DealDRAFT_2740</name>
</gene>
<dbReference type="OrthoDB" id="9794382at2"/>
<dbReference type="PANTHER" id="PTHR22617:SF23">
    <property type="entry name" value="CHEMOTAXIS PROTEIN CHEW"/>
    <property type="match status" value="1"/>
</dbReference>
<dbReference type="SUPFAM" id="SSF50341">
    <property type="entry name" value="CheW-like"/>
    <property type="match status" value="1"/>
</dbReference>
<dbReference type="EMBL" id="ACJM01000018">
    <property type="protein sequence ID" value="EEG76395.1"/>
    <property type="molecule type" value="Genomic_DNA"/>
</dbReference>
<dbReference type="InterPro" id="IPR002545">
    <property type="entry name" value="CheW-lke_dom"/>
</dbReference>
<organism evidence="2 3">
    <name type="scientific">Dethiobacter alkaliphilus AHT 1</name>
    <dbReference type="NCBI Taxonomy" id="555088"/>
    <lineage>
        <taxon>Bacteria</taxon>
        <taxon>Bacillati</taxon>
        <taxon>Bacillota</taxon>
        <taxon>Dethiobacteria</taxon>
        <taxon>Dethiobacterales</taxon>
        <taxon>Dethiobacteraceae</taxon>
        <taxon>Dethiobacter</taxon>
    </lineage>
</organism>
<dbReference type="GO" id="GO:0006935">
    <property type="term" value="P:chemotaxis"/>
    <property type="evidence" value="ECO:0007669"/>
    <property type="project" value="InterPro"/>
</dbReference>
<dbReference type="eggNOG" id="COG0835">
    <property type="taxonomic scope" value="Bacteria"/>
</dbReference>
<accession>C0GJT7</accession>
<dbReference type="AlphaFoldDB" id="C0GJT7"/>
<dbReference type="SMART" id="SM00260">
    <property type="entry name" value="CheW"/>
    <property type="match status" value="1"/>
</dbReference>
<dbReference type="GO" id="GO:0005829">
    <property type="term" value="C:cytosol"/>
    <property type="evidence" value="ECO:0007669"/>
    <property type="project" value="TreeGrafter"/>
</dbReference>
<dbReference type="Gene3D" id="2.40.50.180">
    <property type="entry name" value="CheA-289, Domain 4"/>
    <property type="match status" value="1"/>
</dbReference>
<evidence type="ECO:0000313" key="3">
    <source>
        <dbReference type="Proteomes" id="UP000006443"/>
    </source>
</evidence>
<proteinExistence type="predicted"/>
<dbReference type="InterPro" id="IPR036061">
    <property type="entry name" value="CheW-like_dom_sf"/>
</dbReference>
<dbReference type="PANTHER" id="PTHR22617">
    <property type="entry name" value="CHEMOTAXIS SENSOR HISTIDINE KINASE-RELATED"/>
    <property type="match status" value="1"/>
</dbReference>
<evidence type="ECO:0000259" key="1">
    <source>
        <dbReference type="PROSITE" id="PS50851"/>
    </source>
</evidence>
<dbReference type="Gene3D" id="2.30.30.40">
    <property type="entry name" value="SH3 Domains"/>
    <property type="match status" value="1"/>
</dbReference>
<keyword evidence="3" id="KW-1185">Reference proteome</keyword>
<protein>
    <submittedName>
        <fullName evidence="2">CheW protein</fullName>
    </submittedName>
</protein>
<evidence type="ECO:0000313" key="2">
    <source>
        <dbReference type="EMBL" id="EEG76395.1"/>
    </source>
</evidence>
<comment type="caution">
    <text evidence="2">The sequence shown here is derived from an EMBL/GenBank/DDBJ whole genome shotgun (WGS) entry which is preliminary data.</text>
</comment>
<feature type="domain" description="CheW-like" evidence="1">
    <location>
        <begin position="11"/>
        <end position="151"/>
    </location>
</feature>
<dbReference type="PROSITE" id="PS50851">
    <property type="entry name" value="CHEW"/>
    <property type="match status" value="1"/>
</dbReference>
<dbReference type="Proteomes" id="UP000006443">
    <property type="component" value="Unassembled WGS sequence"/>
</dbReference>
<sequence>MNQSSHTSVSEQLIVLFNLNNEEFALPVNQVREVIKIPEVTKLPGTADYVQGVVTIRGKVIPVINLKKRFRLPVNGIQESSKIIIAESGREVVGLIVDHVNEVKKINLHEIQMQPQIIEQTANRYIEGVVFEKEDMYIIINLEKIFAINELLQLSSNISGNEVVIT</sequence>